<dbReference type="Pfam" id="PF19744">
    <property type="entry name" value="DUF6232"/>
    <property type="match status" value="1"/>
</dbReference>
<dbReference type="InterPro" id="IPR045629">
    <property type="entry name" value="DUF6232"/>
</dbReference>
<evidence type="ECO:0000313" key="3">
    <source>
        <dbReference type="Proteomes" id="UP000054624"/>
    </source>
</evidence>
<keyword evidence="1" id="KW-0812">Transmembrane</keyword>
<accession>A0A158A9T2</accession>
<protein>
    <submittedName>
        <fullName evidence="2">Uncharacterized protein</fullName>
    </submittedName>
</protein>
<feature type="transmembrane region" description="Helical" evidence="1">
    <location>
        <begin position="95"/>
        <end position="112"/>
    </location>
</feature>
<evidence type="ECO:0000313" key="2">
    <source>
        <dbReference type="EMBL" id="SAK54602.1"/>
    </source>
</evidence>
<name>A0A158A9T2_9BURK</name>
<dbReference type="STRING" id="1777137.AWB76_02033"/>
<dbReference type="EMBL" id="FCOI02000005">
    <property type="protein sequence ID" value="SAK54602.1"/>
    <property type="molecule type" value="Genomic_DNA"/>
</dbReference>
<proteinExistence type="predicted"/>
<feature type="transmembrane region" description="Helical" evidence="1">
    <location>
        <begin position="72"/>
        <end position="89"/>
    </location>
</feature>
<keyword evidence="1" id="KW-1133">Transmembrane helix</keyword>
<sequence length="164" mass="17356">MRQPEACRRAPLSGTLPGFIACRKDYETLMDTPFNERGVTLSRAGLSASGQMIPLRDLRAARVVMIPRQKPLPVIIALIGLVVLGAGIFSGSGAALVLGVMIAVVGYLTWITQDVIYQLMVATPDGEREVLITKDQEFADKVAALVGEAVAKHAASAAAKPSQA</sequence>
<organism evidence="2 3">
    <name type="scientific">Caballeronia temeraria</name>
    <dbReference type="NCBI Taxonomy" id="1777137"/>
    <lineage>
        <taxon>Bacteria</taxon>
        <taxon>Pseudomonadati</taxon>
        <taxon>Pseudomonadota</taxon>
        <taxon>Betaproteobacteria</taxon>
        <taxon>Burkholderiales</taxon>
        <taxon>Burkholderiaceae</taxon>
        <taxon>Caballeronia</taxon>
    </lineage>
</organism>
<keyword evidence="1" id="KW-0472">Membrane</keyword>
<dbReference type="Proteomes" id="UP000054624">
    <property type="component" value="Unassembled WGS sequence"/>
</dbReference>
<dbReference type="PROSITE" id="PS51257">
    <property type="entry name" value="PROKAR_LIPOPROTEIN"/>
    <property type="match status" value="1"/>
</dbReference>
<gene>
    <name evidence="2" type="ORF">AWB76_02033</name>
</gene>
<reference evidence="3" key="1">
    <citation type="submission" date="2016-01" db="EMBL/GenBank/DDBJ databases">
        <authorList>
            <person name="Peeters Charlotte."/>
        </authorList>
    </citation>
    <scope>NUCLEOTIDE SEQUENCE [LARGE SCALE GENOMIC DNA]</scope>
</reference>
<keyword evidence="3" id="KW-1185">Reference proteome</keyword>
<dbReference type="AlphaFoldDB" id="A0A158A9T2"/>
<evidence type="ECO:0000256" key="1">
    <source>
        <dbReference type="SAM" id="Phobius"/>
    </source>
</evidence>